<dbReference type="OrthoDB" id="3362027at2759"/>
<feature type="transmembrane region" description="Helical" evidence="1">
    <location>
        <begin position="21"/>
        <end position="42"/>
    </location>
</feature>
<accession>A0A8H5BLZ5</accession>
<evidence type="ECO:0000313" key="2">
    <source>
        <dbReference type="EMBL" id="KAF5325650.1"/>
    </source>
</evidence>
<evidence type="ECO:0000313" key="3">
    <source>
        <dbReference type="Proteomes" id="UP000541558"/>
    </source>
</evidence>
<evidence type="ECO:0000256" key="1">
    <source>
        <dbReference type="SAM" id="Phobius"/>
    </source>
</evidence>
<keyword evidence="1" id="KW-1133">Transmembrane helix</keyword>
<gene>
    <name evidence="2" type="ORF">D9611_000127</name>
</gene>
<reference evidence="2 3" key="1">
    <citation type="journal article" date="2020" name="ISME J.">
        <title>Uncovering the hidden diversity of litter-decomposition mechanisms in mushroom-forming fungi.</title>
        <authorList>
            <person name="Floudas D."/>
            <person name="Bentzer J."/>
            <person name="Ahren D."/>
            <person name="Johansson T."/>
            <person name="Persson P."/>
            <person name="Tunlid A."/>
        </authorList>
    </citation>
    <scope>NUCLEOTIDE SEQUENCE [LARGE SCALE GENOMIC DNA]</scope>
    <source>
        <strain evidence="2 3">CBS 175.51</strain>
    </source>
</reference>
<feature type="transmembrane region" description="Helical" evidence="1">
    <location>
        <begin position="54"/>
        <end position="73"/>
    </location>
</feature>
<dbReference type="AlphaFoldDB" id="A0A8H5BLZ5"/>
<organism evidence="2 3">
    <name type="scientific">Ephemerocybe angulata</name>
    <dbReference type="NCBI Taxonomy" id="980116"/>
    <lineage>
        <taxon>Eukaryota</taxon>
        <taxon>Fungi</taxon>
        <taxon>Dikarya</taxon>
        <taxon>Basidiomycota</taxon>
        <taxon>Agaricomycotina</taxon>
        <taxon>Agaricomycetes</taxon>
        <taxon>Agaricomycetidae</taxon>
        <taxon>Agaricales</taxon>
        <taxon>Agaricineae</taxon>
        <taxon>Psathyrellaceae</taxon>
        <taxon>Ephemerocybe</taxon>
    </lineage>
</organism>
<feature type="transmembrane region" description="Helical" evidence="1">
    <location>
        <begin position="85"/>
        <end position="106"/>
    </location>
</feature>
<sequence>MSPRAAVRSRTFCCCIPVRAGVILLSLLGFLGGGAVSAVGIISLKKSSGAEKSLIIQIVVYVLLCVISLLGLIGGIGRKLLLVRIYFGMLVFHLAFSVGGGIFAIYRVFKDSPNYITECLLGKESDPNAQKTCEQGASLLKGLMITVFILFWALETWACVIVHNYNRQLEEEEATRSVVKDTEAW</sequence>
<dbReference type="Proteomes" id="UP000541558">
    <property type="component" value="Unassembled WGS sequence"/>
</dbReference>
<name>A0A8H5BLZ5_9AGAR</name>
<keyword evidence="1" id="KW-0472">Membrane</keyword>
<keyword evidence="3" id="KW-1185">Reference proteome</keyword>
<keyword evidence="1" id="KW-0812">Transmembrane</keyword>
<protein>
    <submittedName>
        <fullName evidence="2">Uncharacterized protein</fullName>
    </submittedName>
</protein>
<feature type="transmembrane region" description="Helical" evidence="1">
    <location>
        <begin position="143"/>
        <end position="162"/>
    </location>
</feature>
<dbReference type="EMBL" id="JAACJK010000163">
    <property type="protein sequence ID" value="KAF5325650.1"/>
    <property type="molecule type" value="Genomic_DNA"/>
</dbReference>
<comment type="caution">
    <text evidence="2">The sequence shown here is derived from an EMBL/GenBank/DDBJ whole genome shotgun (WGS) entry which is preliminary data.</text>
</comment>
<proteinExistence type="predicted"/>